<dbReference type="AlphaFoldDB" id="A0A9P6NG62"/>
<protein>
    <submittedName>
        <fullName evidence="1">Uncharacterized protein</fullName>
    </submittedName>
</protein>
<organism evidence="1 2">
    <name type="scientific">Cronartium quercuum f. sp. fusiforme G11</name>
    <dbReference type="NCBI Taxonomy" id="708437"/>
    <lineage>
        <taxon>Eukaryota</taxon>
        <taxon>Fungi</taxon>
        <taxon>Dikarya</taxon>
        <taxon>Basidiomycota</taxon>
        <taxon>Pucciniomycotina</taxon>
        <taxon>Pucciniomycetes</taxon>
        <taxon>Pucciniales</taxon>
        <taxon>Coleosporiaceae</taxon>
        <taxon>Cronartium</taxon>
    </lineage>
</organism>
<proteinExistence type="predicted"/>
<evidence type="ECO:0000313" key="2">
    <source>
        <dbReference type="Proteomes" id="UP000886653"/>
    </source>
</evidence>
<gene>
    <name evidence="1" type="ORF">CROQUDRAFT_133724</name>
</gene>
<name>A0A9P6NG62_9BASI</name>
<keyword evidence="2" id="KW-1185">Reference proteome</keyword>
<evidence type="ECO:0000313" key="1">
    <source>
        <dbReference type="EMBL" id="KAG0145439.1"/>
    </source>
</evidence>
<dbReference type="Proteomes" id="UP000886653">
    <property type="component" value="Unassembled WGS sequence"/>
</dbReference>
<reference evidence="1" key="1">
    <citation type="submission" date="2013-11" db="EMBL/GenBank/DDBJ databases">
        <title>Genome sequence of the fusiform rust pathogen reveals effectors for host alternation and coevolution with pine.</title>
        <authorList>
            <consortium name="DOE Joint Genome Institute"/>
            <person name="Smith K."/>
            <person name="Pendleton A."/>
            <person name="Kubisiak T."/>
            <person name="Anderson C."/>
            <person name="Salamov A."/>
            <person name="Aerts A."/>
            <person name="Riley R."/>
            <person name="Clum A."/>
            <person name="Lindquist E."/>
            <person name="Ence D."/>
            <person name="Campbell M."/>
            <person name="Kronenberg Z."/>
            <person name="Feau N."/>
            <person name="Dhillon B."/>
            <person name="Hamelin R."/>
            <person name="Burleigh J."/>
            <person name="Smith J."/>
            <person name="Yandell M."/>
            <person name="Nelson C."/>
            <person name="Grigoriev I."/>
            <person name="Davis J."/>
        </authorList>
    </citation>
    <scope>NUCLEOTIDE SEQUENCE</scope>
    <source>
        <strain evidence="1">G11</strain>
    </source>
</reference>
<accession>A0A9P6NG62</accession>
<dbReference type="EMBL" id="MU167276">
    <property type="protein sequence ID" value="KAG0145439.1"/>
    <property type="molecule type" value="Genomic_DNA"/>
</dbReference>
<comment type="caution">
    <text evidence="1">The sequence shown here is derived from an EMBL/GenBank/DDBJ whole genome shotgun (WGS) entry which is preliminary data.</text>
</comment>
<sequence>MTDTQYIDPLLRRESDRSTLGTPGLRHLDQDLYNQVIINQIPTTPRPSWRELPTFHLERHQFSIDQTPHILRRHLHYYPEVGGQHLGQVYHRDSSVPYTQPCTPSILDHRTQLNSQTPLISEEERARAVHDLYWTEVPPPYMRDIPPSYKKAV</sequence>